<keyword evidence="7" id="KW-0238">DNA-binding</keyword>
<dbReference type="GO" id="GO:0000978">
    <property type="term" value="F:RNA polymerase II cis-regulatory region sequence-specific DNA binding"/>
    <property type="evidence" value="ECO:0007669"/>
    <property type="project" value="TreeGrafter"/>
</dbReference>
<reference evidence="14 15" key="1">
    <citation type="submission" date="2019-01" db="EMBL/GenBank/DDBJ databases">
        <title>Draft Genome and Complete Hox-Cluster Characterization of the Sterlet Sturgeon (Acipenser ruthenus).</title>
        <authorList>
            <person name="Wei Q."/>
        </authorList>
    </citation>
    <scope>NUCLEOTIDE SEQUENCE [LARGE SCALE GENOMIC DNA]</scope>
    <source>
        <strain evidence="14">WHYD16114868_AA</strain>
        <tissue evidence="14">Blood</tissue>
    </source>
</reference>
<dbReference type="EMBL" id="SCEB01008195">
    <property type="protein sequence ID" value="RXM91604.1"/>
    <property type="molecule type" value="Genomic_DNA"/>
</dbReference>
<dbReference type="GO" id="GO:0008270">
    <property type="term" value="F:zinc ion binding"/>
    <property type="evidence" value="ECO:0007669"/>
    <property type="project" value="UniProtKB-KW"/>
</dbReference>
<comment type="similarity">
    <text evidence="10">Belongs to the Sp1 C2H2-type zinc-finger protein family.</text>
</comment>
<organism evidence="14 15">
    <name type="scientific">Acipenser ruthenus</name>
    <name type="common">Sterlet sturgeon</name>
    <dbReference type="NCBI Taxonomy" id="7906"/>
    <lineage>
        <taxon>Eukaryota</taxon>
        <taxon>Metazoa</taxon>
        <taxon>Chordata</taxon>
        <taxon>Craniata</taxon>
        <taxon>Vertebrata</taxon>
        <taxon>Euteleostomi</taxon>
        <taxon>Actinopterygii</taxon>
        <taxon>Chondrostei</taxon>
        <taxon>Acipenseriformes</taxon>
        <taxon>Acipenseridae</taxon>
        <taxon>Acipenser</taxon>
    </lineage>
</organism>
<dbReference type="InterPro" id="IPR036236">
    <property type="entry name" value="Znf_C2H2_sf"/>
</dbReference>
<keyword evidence="2" id="KW-0479">Metal-binding</keyword>
<evidence type="ECO:0000256" key="11">
    <source>
        <dbReference type="PROSITE-ProRule" id="PRU00042"/>
    </source>
</evidence>
<keyword evidence="4 11" id="KW-0863">Zinc-finger</keyword>
<feature type="domain" description="C2H2-type" evidence="13">
    <location>
        <begin position="281"/>
        <end position="310"/>
    </location>
</feature>
<evidence type="ECO:0000256" key="8">
    <source>
        <dbReference type="ARBA" id="ARBA00023163"/>
    </source>
</evidence>
<dbReference type="InterPro" id="IPR013087">
    <property type="entry name" value="Znf_C2H2_type"/>
</dbReference>
<dbReference type="FunFam" id="3.30.160.60:FF:000014">
    <property type="entry name" value="Transcription factor Sp3"/>
    <property type="match status" value="1"/>
</dbReference>
<dbReference type="GO" id="GO:0045743">
    <property type="term" value="P:positive regulation of fibroblast growth factor receptor signaling pathway"/>
    <property type="evidence" value="ECO:0007669"/>
    <property type="project" value="UniProtKB-ARBA"/>
</dbReference>
<evidence type="ECO:0000259" key="13">
    <source>
        <dbReference type="PROSITE" id="PS50157"/>
    </source>
</evidence>
<feature type="domain" description="C2H2-type" evidence="13">
    <location>
        <begin position="251"/>
        <end position="280"/>
    </location>
</feature>
<dbReference type="AlphaFoldDB" id="A0A444UTV4"/>
<evidence type="ECO:0000256" key="7">
    <source>
        <dbReference type="ARBA" id="ARBA00023125"/>
    </source>
</evidence>
<dbReference type="Pfam" id="PF00096">
    <property type="entry name" value="zf-C2H2"/>
    <property type="match status" value="3"/>
</dbReference>
<evidence type="ECO:0000256" key="5">
    <source>
        <dbReference type="ARBA" id="ARBA00022833"/>
    </source>
</evidence>
<keyword evidence="6" id="KW-0805">Transcription regulation</keyword>
<evidence type="ECO:0000256" key="1">
    <source>
        <dbReference type="ARBA" id="ARBA00004123"/>
    </source>
</evidence>
<evidence type="ECO:0000313" key="14">
    <source>
        <dbReference type="EMBL" id="RXM91604.1"/>
    </source>
</evidence>
<evidence type="ECO:0000256" key="9">
    <source>
        <dbReference type="ARBA" id="ARBA00023242"/>
    </source>
</evidence>
<keyword evidence="9" id="KW-0539">Nucleus</keyword>
<evidence type="ECO:0000313" key="15">
    <source>
        <dbReference type="Proteomes" id="UP000289886"/>
    </source>
</evidence>
<name>A0A444UTV4_ACIRT</name>
<evidence type="ECO:0000256" key="10">
    <source>
        <dbReference type="ARBA" id="ARBA00038409"/>
    </source>
</evidence>
<comment type="subcellular location">
    <subcellularLocation>
        <location evidence="1">Nucleus</location>
    </subcellularLocation>
</comment>
<dbReference type="PANTHER" id="PTHR23235:SF28">
    <property type="entry name" value="SP5 TRANSCRIPTION FACTOR-LIKE"/>
    <property type="match status" value="1"/>
</dbReference>
<feature type="compositionally biased region" description="Basic residues" evidence="12">
    <location>
        <begin position="328"/>
        <end position="339"/>
    </location>
</feature>
<dbReference type="PANTHER" id="PTHR23235">
    <property type="entry name" value="KRUEPPEL-LIKE TRANSCRIPTION FACTOR"/>
    <property type="match status" value="1"/>
</dbReference>
<keyword evidence="3" id="KW-0677">Repeat</keyword>
<keyword evidence="5" id="KW-0862">Zinc</keyword>
<dbReference type="CDD" id="cd22541">
    <property type="entry name" value="SP5_N"/>
    <property type="match status" value="1"/>
</dbReference>
<keyword evidence="15" id="KW-1185">Reference proteome</keyword>
<proteinExistence type="inferred from homology"/>
<sequence>MLAHFIYFCNYKVPNVNSLVPILQDRTPSSSPDSGPYPLAFLASTCGQVRPIGTSSSEVPQFPYDPAVGSTAGMFQLWSNEVPASTGMGSHQMTFSVPKLQYPGHMSAHHELPLTPPAEPSTYSFELSPVKVLTSQVQNPSYHYPQTNQNFSNFLQNSSGLPGRHHLHGGHVEDTQQWWSLQQSNTNNSGHPFTLGRPLVLGHQPQIAALLQGSSKSLLTTTRRCRRCKCPNCQSSSNGGSTDELGKKKLHICHIPECGKVYKKTSHLKAHLRWHAGERPFICNWLFCGKSFTRSDELQRHLRTHTGEKRFSCQECGKRFMRSDHLSKHVKTHQNKKSKQPGGDALLSSIKKE</sequence>
<dbReference type="GO" id="GO:0000981">
    <property type="term" value="F:DNA-binding transcription factor activity, RNA polymerase II-specific"/>
    <property type="evidence" value="ECO:0007669"/>
    <property type="project" value="TreeGrafter"/>
</dbReference>
<gene>
    <name evidence="14" type="ORF">EOD39_21007</name>
</gene>
<dbReference type="PROSITE" id="PS50157">
    <property type="entry name" value="ZINC_FINGER_C2H2_2"/>
    <property type="match status" value="3"/>
</dbReference>
<comment type="caution">
    <text evidence="14">The sequence shown here is derived from an EMBL/GenBank/DDBJ whole genome shotgun (WGS) entry which is preliminary data.</text>
</comment>
<dbReference type="GO" id="GO:0035118">
    <property type="term" value="P:embryonic pectoral fin morphogenesis"/>
    <property type="evidence" value="ECO:0007669"/>
    <property type="project" value="UniProtKB-ARBA"/>
</dbReference>
<keyword evidence="8" id="KW-0804">Transcription</keyword>
<dbReference type="Gene3D" id="3.30.160.60">
    <property type="entry name" value="Classic Zinc Finger"/>
    <property type="match status" value="3"/>
</dbReference>
<evidence type="ECO:0000256" key="3">
    <source>
        <dbReference type="ARBA" id="ARBA00022737"/>
    </source>
</evidence>
<dbReference type="GO" id="GO:0005634">
    <property type="term" value="C:nucleus"/>
    <property type="evidence" value="ECO:0007669"/>
    <property type="project" value="UniProtKB-SubCell"/>
</dbReference>
<dbReference type="SUPFAM" id="SSF57667">
    <property type="entry name" value="beta-beta-alpha zinc fingers"/>
    <property type="match status" value="2"/>
</dbReference>
<dbReference type="FunFam" id="3.30.160.60:FF:000026">
    <property type="entry name" value="Transcription factor Sp3"/>
    <property type="match status" value="1"/>
</dbReference>
<dbReference type="Proteomes" id="UP000289886">
    <property type="component" value="Unassembled WGS sequence"/>
</dbReference>
<evidence type="ECO:0000256" key="6">
    <source>
        <dbReference type="ARBA" id="ARBA00023015"/>
    </source>
</evidence>
<evidence type="ECO:0000256" key="2">
    <source>
        <dbReference type="ARBA" id="ARBA00022723"/>
    </source>
</evidence>
<accession>A0A444UTV4</accession>
<evidence type="ECO:0000256" key="12">
    <source>
        <dbReference type="SAM" id="MobiDB-lite"/>
    </source>
</evidence>
<dbReference type="SMART" id="SM00355">
    <property type="entry name" value="ZnF_C2H2"/>
    <property type="match status" value="3"/>
</dbReference>
<dbReference type="PROSITE" id="PS00028">
    <property type="entry name" value="ZINC_FINGER_C2H2_1"/>
    <property type="match status" value="3"/>
</dbReference>
<evidence type="ECO:0000256" key="4">
    <source>
        <dbReference type="ARBA" id="ARBA00022771"/>
    </source>
</evidence>
<feature type="domain" description="C2H2-type" evidence="13">
    <location>
        <begin position="311"/>
        <end position="338"/>
    </location>
</feature>
<protein>
    <submittedName>
        <fullName evidence="14">Transcription factor Sp5</fullName>
    </submittedName>
</protein>
<feature type="region of interest" description="Disordered" evidence="12">
    <location>
        <begin position="327"/>
        <end position="353"/>
    </location>
</feature>